<protein>
    <submittedName>
        <fullName evidence="1">Uncharacterized protein</fullName>
    </submittedName>
</protein>
<dbReference type="EMBL" id="UGQY01000001">
    <property type="protein sequence ID" value="STZ74192.1"/>
    <property type="molecule type" value="Genomic_DNA"/>
</dbReference>
<dbReference type="AlphaFoldDB" id="A0A378UCT8"/>
<reference evidence="1 2" key="1">
    <citation type="submission" date="2018-06" db="EMBL/GenBank/DDBJ databases">
        <authorList>
            <consortium name="Pathogen Informatics"/>
            <person name="Doyle S."/>
        </authorList>
    </citation>
    <scope>NUCLEOTIDE SEQUENCE [LARGE SCALE GENOMIC DNA]</scope>
    <source>
        <strain evidence="1 2">NCTC1542</strain>
    </source>
</reference>
<gene>
    <name evidence="1" type="ORF">NCTC1542_01742</name>
</gene>
<proteinExistence type="predicted"/>
<evidence type="ECO:0000313" key="2">
    <source>
        <dbReference type="Proteomes" id="UP000255389"/>
    </source>
</evidence>
<sequence>MVDLKGLFEAVSGQLALAHDAPSVVSQHIDTWVGRREFRCQASHLRQFGKSSMW</sequence>
<name>A0A378UCT8_MYCFO</name>
<evidence type="ECO:0000313" key="1">
    <source>
        <dbReference type="EMBL" id="STZ74192.1"/>
    </source>
</evidence>
<accession>A0A378UCT8</accession>
<organism evidence="1 2">
    <name type="scientific">Mycolicibacterium fortuitum</name>
    <name type="common">Mycobacterium fortuitum</name>
    <dbReference type="NCBI Taxonomy" id="1766"/>
    <lineage>
        <taxon>Bacteria</taxon>
        <taxon>Bacillati</taxon>
        <taxon>Actinomycetota</taxon>
        <taxon>Actinomycetes</taxon>
        <taxon>Mycobacteriales</taxon>
        <taxon>Mycobacteriaceae</taxon>
        <taxon>Mycolicibacterium</taxon>
    </lineage>
</organism>
<dbReference type="Proteomes" id="UP000255389">
    <property type="component" value="Unassembled WGS sequence"/>
</dbReference>